<dbReference type="EMBL" id="LT934114">
    <property type="protein sequence ID" value="VAH40678.1"/>
    <property type="molecule type" value="Genomic_DNA"/>
</dbReference>
<protein>
    <submittedName>
        <fullName evidence="1">Uncharacterized protein</fullName>
    </submittedName>
</protein>
<evidence type="ECO:0000313" key="1">
    <source>
        <dbReference type="EMBL" id="VAH40678.1"/>
    </source>
</evidence>
<dbReference type="AlphaFoldDB" id="A0A9R1PC26"/>
<sequence length="70" mass="7948">MERTGGATQLSACKCKCCRDLYSFVELQKPKGGIYMQDLNIFQLLHMVLVDVQCKGLKVPFDSQDSQENF</sequence>
<keyword evidence="2" id="KW-1185">Reference proteome</keyword>
<dbReference type="Gramene" id="TRITD2Bv1G012600.1">
    <property type="protein sequence ID" value="TRITD2Bv1G012600.1"/>
    <property type="gene ID" value="TRITD2Bv1G012600"/>
</dbReference>
<dbReference type="Proteomes" id="UP000324705">
    <property type="component" value="Chromosome 2B"/>
</dbReference>
<accession>A0A9R1PC26</accession>
<evidence type="ECO:0000313" key="2">
    <source>
        <dbReference type="Proteomes" id="UP000324705"/>
    </source>
</evidence>
<organism evidence="1 2">
    <name type="scientific">Triticum turgidum subsp. durum</name>
    <name type="common">Durum wheat</name>
    <name type="synonym">Triticum durum</name>
    <dbReference type="NCBI Taxonomy" id="4567"/>
    <lineage>
        <taxon>Eukaryota</taxon>
        <taxon>Viridiplantae</taxon>
        <taxon>Streptophyta</taxon>
        <taxon>Embryophyta</taxon>
        <taxon>Tracheophyta</taxon>
        <taxon>Spermatophyta</taxon>
        <taxon>Magnoliopsida</taxon>
        <taxon>Liliopsida</taxon>
        <taxon>Poales</taxon>
        <taxon>Poaceae</taxon>
        <taxon>BOP clade</taxon>
        <taxon>Pooideae</taxon>
        <taxon>Triticodae</taxon>
        <taxon>Triticeae</taxon>
        <taxon>Triticinae</taxon>
        <taxon>Triticum</taxon>
    </lineage>
</organism>
<proteinExistence type="predicted"/>
<name>A0A9R1PC26_TRITD</name>
<reference evidence="1 2" key="1">
    <citation type="submission" date="2017-09" db="EMBL/GenBank/DDBJ databases">
        <authorList>
            <consortium name="International Durum Wheat Genome Sequencing Consortium (IDWGSC)"/>
            <person name="Milanesi L."/>
        </authorList>
    </citation>
    <scope>NUCLEOTIDE SEQUENCE [LARGE SCALE GENOMIC DNA]</scope>
    <source>
        <strain evidence="2">cv. Svevo</strain>
    </source>
</reference>
<gene>
    <name evidence="1" type="ORF">TRITD_2Bv1G012600</name>
</gene>